<proteinExistence type="predicted"/>
<name>A0A7L4UMR2_BALHA</name>
<dbReference type="RefSeq" id="WP_116496776.1">
    <property type="nucleotide sequence ID" value="NZ_QENZ01000005.1"/>
</dbReference>
<evidence type="ECO:0000313" key="2">
    <source>
        <dbReference type="Proteomes" id="UP000251835"/>
    </source>
</evidence>
<dbReference type="OrthoDB" id="1120882at2"/>
<organism evidence="1 2">
    <name type="scientific">Balneicella halophila</name>
    <dbReference type="NCBI Taxonomy" id="1537566"/>
    <lineage>
        <taxon>Bacteria</taxon>
        <taxon>Pseudomonadati</taxon>
        <taxon>Bacteroidota</taxon>
        <taxon>Bacteroidia</taxon>
        <taxon>Bacteroidales</taxon>
        <taxon>Balneicellaceae</taxon>
        <taxon>Balneicella</taxon>
    </lineage>
</organism>
<protein>
    <submittedName>
        <fullName evidence="1">Uncharacterized protein</fullName>
    </submittedName>
</protein>
<evidence type="ECO:0000313" key="1">
    <source>
        <dbReference type="EMBL" id="PVX49916.1"/>
    </source>
</evidence>
<reference evidence="1 2" key="1">
    <citation type="submission" date="2018-05" db="EMBL/GenBank/DDBJ databases">
        <title>Genomic Encyclopedia of Type Strains, Phase IV (KMG-IV): sequencing the most valuable type-strain genomes for metagenomic binning, comparative biology and taxonomic classification.</title>
        <authorList>
            <person name="Goeker M."/>
        </authorList>
    </citation>
    <scope>NUCLEOTIDE SEQUENCE [LARGE SCALE GENOMIC DNA]</scope>
    <source>
        <strain evidence="1 2">DSM 28579</strain>
    </source>
</reference>
<accession>A0A7L4UMR2</accession>
<keyword evidence="2" id="KW-1185">Reference proteome</keyword>
<sequence>MKRILLILVTICITTTIWAQTGFNLRDLVENVENERYINGEFMKDRYGDIKGSPYNDEYFVLGSITMKNGDTYDAIPLRYNIFDDAIEFVKDKKVYQVPNPENISRVNFNGKTYVYAPYEYKNELKNTFFLLHNAGEAQLLEKEQVEFKEAEKPDVFKEAKPARFAKKNSDLYLKVGENSAREIKNKKGFLKLFPSHQEEIEKFVKQKKISTKDTDDLIEAIQYFNSISARN</sequence>
<comment type="caution">
    <text evidence="1">The sequence shown here is derived from an EMBL/GenBank/DDBJ whole genome shotgun (WGS) entry which is preliminary data.</text>
</comment>
<gene>
    <name evidence="1" type="ORF">C7377_1555</name>
</gene>
<dbReference type="EMBL" id="QENZ01000005">
    <property type="protein sequence ID" value="PVX49916.1"/>
    <property type="molecule type" value="Genomic_DNA"/>
</dbReference>
<dbReference type="Proteomes" id="UP000251835">
    <property type="component" value="Unassembled WGS sequence"/>
</dbReference>
<dbReference type="AlphaFoldDB" id="A0A7L4UMR2"/>